<dbReference type="Proteomes" id="UP000709672">
    <property type="component" value="Unassembled WGS sequence"/>
</dbReference>
<dbReference type="InterPro" id="IPR026363">
    <property type="entry name" value="CxxC-x17-CxxC_dom"/>
</dbReference>
<dbReference type="Pfam" id="PF23477">
    <property type="entry name" value="zf_Tbcl_2"/>
    <property type="match status" value="1"/>
</dbReference>
<dbReference type="GO" id="GO:0003677">
    <property type="term" value="F:DNA binding"/>
    <property type="evidence" value="ECO:0007669"/>
    <property type="project" value="UniProtKB-KW"/>
</dbReference>
<dbReference type="Gene3D" id="3.40.50.300">
    <property type="entry name" value="P-loop containing nucleotide triphosphate hydrolases"/>
    <property type="match status" value="2"/>
</dbReference>
<sequence>MNNEINNVTLFAETNFRNEKRKFGIKEDDRRRHMYIIGKTGMGKTTMLENMIISDIIHGKGVGFIDPHGDSADKILDFVPPERVKDVIYFDPSDLDRPIAFNAIENVEPEKKHLVASGLMGVFKKIWPDVWSARMEYILNNTILALLDYPGATVLGIMRMLSNKDYRKEVVDQIKDPVVKSFWVDEFAKYTDRFAAEATPAIQNKVGQFLSAAVIRNIVGQVKSAIDMRTVMDQGKILIMNLSKGRIGEDNSKLLGGLLVTKLQLAAMSRVDIPEAERRDFYLYVDEFQNFATESFANILSEARKYRLALVLANQYVAQLIQSVGGSRSTAVRDAIFGNVGTIISFRVGAEDAEFLEKEFAPEFTAVDVVNLAKYNVYLKLMIDGVASRAFSATTLAPYPRPETSYREDIIKYSRETYGTPREEVEAEIADWAGVSELMPTKIKERRLENTAGFRPAVSADSVAVSEPRPNRFSAAAVSPPRPEAAGKPFGAVPGKQMYEAVCWEGGEKVWVPFKPDGVRPIYCKDHLYKLNEVKQKLISDHYKPTSLQEALEKGDIVNNLGGEARPQRKKNKPKGPPADLEGLRSLLSDIKPTN</sequence>
<organism evidence="4 5">
    <name type="scientific">Candidatus Sungiibacteriota bacterium</name>
    <dbReference type="NCBI Taxonomy" id="2750080"/>
    <lineage>
        <taxon>Bacteria</taxon>
        <taxon>Candidatus Sungiibacteriota</taxon>
    </lineage>
</organism>
<dbReference type="CDD" id="cd01127">
    <property type="entry name" value="TrwB_TraG_TraD_VirD4"/>
    <property type="match status" value="1"/>
</dbReference>
<dbReference type="AlphaFoldDB" id="A0A932DS45"/>
<comment type="caution">
    <text evidence="4">The sequence shown here is derived from an EMBL/GenBank/DDBJ whole genome shotgun (WGS) entry which is preliminary data.</text>
</comment>
<dbReference type="EMBL" id="JACPHQ010000016">
    <property type="protein sequence ID" value="MBI2465856.1"/>
    <property type="molecule type" value="Genomic_DNA"/>
</dbReference>
<accession>A0A932DS45</accession>
<evidence type="ECO:0000313" key="4">
    <source>
        <dbReference type="EMBL" id="MBI2465856.1"/>
    </source>
</evidence>
<dbReference type="InterPro" id="IPR019476">
    <property type="entry name" value="T4SS_TraD_DNA-bd"/>
</dbReference>
<dbReference type="InterPro" id="IPR027417">
    <property type="entry name" value="P-loop_NTPase"/>
</dbReference>
<dbReference type="Pfam" id="PF10412">
    <property type="entry name" value="TrwB_AAD_bind"/>
    <property type="match status" value="1"/>
</dbReference>
<feature type="region of interest" description="Disordered" evidence="1">
    <location>
        <begin position="560"/>
        <end position="595"/>
    </location>
</feature>
<dbReference type="PANTHER" id="PTHR30121">
    <property type="entry name" value="UNCHARACTERIZED PROTEIN YJGR-RELATED"/>
    <property type="match status" value="1"/>
</dbReference>
<evidence type="ECO:0000313" key="5">
    <source>
        <dbReference type="Proteomes" id="UP000709672"/>
    </source>
</evidence>
<evidence type="ECO:0000256" key="1">
    <source>
        <dbReference type="SAM" id="MobiDB-lite"/>
    </source>
</evidence>
<evidence type="ECO:0000259" key="3">
    <source>
        <dbReference type="Pfam" id="PF23477"/>
    </source>
</evidence>
<dbReference type="InterPro" id="IPR051162">
    <property type="entry name" value="T4SS_component"/>
</dbReference>
<keyword evidence="4" id="KW-0238">DNA-binding</keyword>
<dbReference type="NCBIfam" id="TIGR04272">
    <property type="entry name" value="cxxc_cxxc_Mbark"/>
    <property type="match status" value="1"/>
</dbReference>
<protein>
    <submittedName>
        <fullName evidence="4">Type IV secretion system DNA-binding domain-containing protein</fullName>
    </submittedName>
</protein>
<feature type="domain" description="Type IV secretion system coupling protein TraD DNA-binding" evidence="2">
    <location>
        <begin position="27"/>
        <end position="349"/>
    </location>
</feature>
<dbReference type="SUPFAM" id="SSF52540">
    <property type="entry name" value="P-loop containing nucleoside triphosphate hydrolases"/>
    <property type="match status" value="1"/>
</dbReference>
<dbReference type="PANTHER" id="PTHR30121:SF11">
    <property type="entry name" value="AAA+ ATPASE DOMAIN-CONTAINING PROTEIN"/>
    <property type="match status" value="1"/>
</dbReference>
<gene>
    <name evidence="4" type="ORF">HYV66_01330</name>
</gene>
<feature type="domain" description="CxxC-x17-CxxC" evidence="3">
    <location>
        <begin position="496"/>
        <end position="526"/>
    </location>
</feature>
<reference evidence="4" key="1">
    <citation type="submission" date="2020-07" db="EMBL/GenBank/DDBJ databases">
        <title>Huge and variable diversity of episymbiotic CPR bacteria and DPANN archaea in groundwater ecosystems.</title>
        <authorList>
            <person name="He C.Y."/>
            <person name="Keren R."/>
            <person name="Whittaker M."/>
            <person name="Farag I.F."/>
            <person name="Doudna J."/>
            <person name="Cate J.H.D."/>
            <person name="Banfield J.F."/>
        </authorList>
    </citation>
    <scope>NUCLEOTIDE SEQUENCE</scope>
    <source>
        <strain evidence="4">NC_groundwater_418_Ag_B-0.1um_45_10</strain>
    </source>
</reference>
<name>A0A932DS45_9BACT</name>
<proteinExistence type="predicted"/>
<evidence type="ECO:0000259" key="2">
    <source>
        <dbReference type="Pfam" id="PF10412"/>
    </source>
</evidence>